<keyword evidence="6" id="KW-0963">Cytoplasm</keyword>
<evidence type="ECO:0000259" key="16">
    <source>
        <dbReference type="Pfam" id="PF04815"/>
    </source>
</evidence>
<reference evidence="18" key="1">
    <citation type="submission" date="2021-02" db="EMBL/GenBank/DDBJ databases">
        <title>First Annotated Genome of the Yellow-green Alga Tribonema minus.</title>
        <authorList>
            <person name="Mahan K.M."/>
        </authorList>
    </citation>
    <scope>NUCLEOTIDE SEQUENCE</scope>
    <source>
        <strain evidence="18">UTEX B ZZ1240</strain>
    </source>
</reference>
<dbReference type="InterPro" id="IPR041742">
    <property type="entry name" value="Sec24-like_trunk_dom"/>
</dbReference>
<evidence type="ECO:0000259" key="13">
    <source>
        <dbReference type="Pfam" id="PF00626"/>
    </source>
</evidence>
<dbReference type="Gene3D" id="2.30.30.380">
    <property type="entry name" value="Zn-finger domain of Sec23/24"/>
    <property type="match status" value="1"/>
</dbReference>
<evidence type="ECO:0000259" key="14">
    <source>
        <dbReference type="Pfam" id="PF04810"/>
    </source>
</evidence>
<dbReference type="Gene3D" id="3.40.50.410">
    <property type="entry name" value="von Willebrand factor, type A domain"/>
    <property type="match status" value="1"/>
</dbReference>
<evidence type="ECO:0000256" key="7">
    <source>
        <dbReference type="ARBA" id="ARBA00022824"/>
    </source>
</evidence>
<keyword evidence="9" id="KW-0653">Protein transport</keyword>
<dbReference type="Pfam" id="PF04810">
    <property type="entry name" value="zf-Sec23_Sec24"/>
    <property type="match status" value="1"/>
</dbReference>
<comment type="caution">
    <text evidence="18">The sequence shown here is derived from an EMBL/GenBank/DDBJ whole genome shotgun (WGS) entry which is preliminary data.</text>
</comment>
<evidence type="ECO:0000256" key="8">
    <source>
        <dbReference type="ARBA" id="ARBA00022892"/>
    </source>
</evidence>
<evidence type="ECO:0000256" key="9">
    <source>
        <dbReference type="ARBA" id="ARBA00022927"/>
    </source>
</evidence>
<dbReference type="InterPro" id="IPR012990">
    <property type="entry name" value="Beta-sandwich_Sec23_24"/>
</dbReference>
<dbReference type="InterPro" id="IPR006900">
    <property type="entry name" value="Sec23/24_helical_dom"/>
</dbReference>
<comment type="similarity">
    <text evidence="4">Belongs to the SEC23/SEC24 family. SEC24 subfamily.</text>
</comment>
<keyword evidence="8" id="KW-0931">ER-Golgi transport</keyword>
<dbReference type="InterPro" id="IPR050550">
    <property type="entry name" value="SEC23_SEC24_subfamily"/>
</dbReference>
<name>A0A836CAX8_9STRA</name>
<feature type="domain" description="Sec23/Sec24 helical" evidence="16">
    <location>
        <begin position="604"/>
        <end position="705"/>
    </location>
</feature>
<dbReference type="SUPFAM" id="SSF81811">
    <property type="entry name" value="Helical domain of Sec23/24"/>
    <property type="match status" value="1"/>
</dbReference>
<evidence type="ECO:0000259" key="15">
    <source>
        <dbReference type="Pfam" id="PF04811"/>
    </source>
</evidence>
<feature type="domain" description="Zinc finger Sec23/Sec24-type" evidence="14">
    <location>
        <begin position="191"/>
        <end position="229"/>
    </location>
</feature>
<evidence type="ECO:0000313" key="18">
    <source>
        <dbReference type="EMBL" id="KAG5179019.1"/>
    </source>
</evidence>
<feature type="domain" description="Gelsolin-like" evidence="13">
    <location>
        <begin position="748"/>
        <end position="783"/>
    </location>
</feature>
<dbReference type="Proteomes" id="UP000664859">
    <property type="component" value="Unassembled WGS sequence"/>
</dbReference>
<keyword evidence="7" id="KW-0256">Endoplasmic reticulum</keyword>
<protein>
    <submittedName>
        <fullName evidence="18">Sec23/Sec24 trunk domain-containing protein</fullName>
    </submittedName>
</protein>
<keyword evidence="19" id="KW-1185">Reference proteome</keyword>
<dbReference type="InterPro" id="IPR006895">
    <property type="entry name" value="Znf_Sec23_Sec24"/>
</dbReference>
<dbReference type="InterPro" id="IPR036174">
    <property type="entry name" value="Znf_Sec23_Sec24_sf"/>
</dbReference>
<dbReference type="InterPro" id="IPR036180">
    <property type="entry name" value="Gelsolin-like_dom_sf"/>
</dbReference>
<dbReference type="GO" id="GO:0090110">
    <property type="term" value="P:COPII-coated vesicle cargo loading"/>
    <property type="evidence" value="ECO:0007669"/>
    <property type="project" value="TreeGrafter"/>
</dbReference>
<organism evidence="18 19">
    <name type="scientific">Tribonema minus</name>
    <dbReference type="NCBI Taxonomy" id="303371"/>
    <lineage>
        <taxon>Eukaryota</taxon>
        <taxon>Sar</taxon>
        <taxon>Stramenopiles</taxon>
        <taxon>Ochrophyta</taxon>
        <taxon>PX clade</taxon>
        <taxon>Xanthophyceae</taxon>
        <taxon>Tribonematales</taxon>
        <taxon>Tribonemataceae</taxon>
        <taxon>Tribonema</taxon>
    </lineage>
</organism>
<dbReference type="GO" id="GO:0008270">
    <property type="term" value="F:zinc ion binding"/>
    <property type="evidence" value="ECO:0007669"/>
    <property type="project" value="InterPro"/>
</dbReference>
<dbReference type="InterPro" id="IPR036465">
    <property type="entry name" value="vWFA_dom_sf"/>
</dbReference>
<dbReference type="AlphaFoldDB" id="A0A836CAX8"/>
<evidence type="ECO:0000256" key="11">
    <source>
        <dbReference type="ARBA" id="ARBA00023136"/>
    </source>
</evidence>
<dbReference type="GO" id="GO:0030127">
    <property type="term" value="C:COPII vesicle coat"/>
    <property type="evidence" value="ECO:0007669"/>
    <property type="project" value="InterPro"/>
</dbReference>
<dbReference type="InterPro" id="IPR036175">
    <property type="entry name" value="Sec23/24_helical_dom_sf"/>
</dbReference>
<sequence length="887" mass="94793">MGGGPGVGPGVQAQPSYPGMAPPHAAATAPQRRRCCVLQVTTYFKFEVSHHTSTLKYHINFNFEASHNVAALCAGAGYGGGAPGGSYGAGPGGFGGGAGAYGAAPQGAPAGPAAPAAASHAEQLPGIHEIDITIQADPRVMRMTVGEIPSSASAHAQCKLPIGAIIQPMGLDDQIPPYGGCEVVNFGSQGIVRCKRCRTYINPFVSWMNNGRQWRCNVCGMVNDVPTSYFCHLDANGMRRDRDQRPELAYGSVEIQAPAEYMVRPPVAPVYFFVIDVSANAVNTGMVAAAVAAIKACLDRVPGDERSQFGLITFDGSIHFYNLKSTLSQPQMLVVSDISDLFLPCPDDLLVNLAESRAVVDALLDALPQMHRAARSVDSALGPALNAAGKVMAHLGGKMVVFCANLPSLGEAKLKHRENPRMLGTDKEHLMLKPDEPWYQNKAQDFSKLQICVDLFLCGAQYMDVATLFQLPSKTGGQLFYYPGFNVQRDGVKLQAELTRVLTRATAFEAVMRVRATRGLRMSNFYGNYFIRGTDLLALPNCTPDSVFGVEFAYDEQVLVASVISIQAALLYTTSTGERRIRVHNVALPVKTVCQEIFNSVSIDALCNLVAKQALDVALTSGLDAARARIQDVCVEILRATRGGGYGGYGGAQQQPAGMPEAIQLLPLYSMALQKNPAFRGGAEIRPDERAFIMAQLVNMPVDDSRCFIYPRMFSIHDMPADAGTPISAEAAAAEGMPTAGRSTLVRLPPVVNLSAERLTSDGIFLLENGVGLLMWVGRAANRALVASLIGAPSLEGLDTSALALLPAAAQPGGSSGDACARVNAVVAALREERAQHYLQLMVVGEGDGQNEHRFFWHLVEDRAPFPGGGMNYAEFMQHVTRQSFGG</sequence>
<keyword evidence="5" id="KW-0813">Transport</keyword>
<dbReference type="PANTHER" id="PTHR13803:SF39">
    <property type="entry name" value="SECRETORY 24AB, ISOFORM A"/>
    <property type="match status" value="1"/>
</dbReference>
<proteinExistence type="inferred from homology"/>
<feature type="domain" description="Sec23/Sec24 beta-sandwich" evidence="17">
    <location>
        <begin position="507"/>
        <end position="590"/>
    </location>
</feature>
<dbReference type="Gene3D" id="1.20.120.730">
    <property type="entry name" value="Sec23/Sec24 helical domain"/>
    <property type="match status" value="1"/>
</dbReference>
<evidence type="ECO:0000256" key="6">
    <source>
        <dbReference type="ARBA" id="ARBA00022490"/>
    </source>
</evidence>
<keyword evidence="10" id="KW-0333">Golgi apparatus</keyword>
<dbReference type="InterPro" id="IPR006896">
    <property type="entry name" value="Sec23/24_trunk_dom"/>
</dbReference>
<dbReference type="OrthoDB" id="49016at2759"/>
<evidence type="ECO:0000256" key="3">
    <source>
        <dbReference type="ARBA" id="ARBA00004586"/>
    </source>
</evidence>
<feature type="region of interest" description="Disordered" evidence="12">
    <location>
        <begin position="1"/>
        <end position="25"/>
    </location>
</feature>
<keyword evidence="11" id="KW-0472">Membrane</keyword>
<dbReference type="SUPFAM" id="SSF81995">
    <property type="entry name" value="beta-sandwich domain of Sec23/24"/>
    <property type="match status" value="1"/>
</dbReference>
<dbReference type="Pfam" id="PF00626">
    <property type="entry name" value="Gelsolin"/>
    <property type="match status" value="1"/>
</dbReference>
<dbReference type="GO" id="GO:0000149">
    <property type="term" value="F:SNARE binding"/>
    <property type="evidence" value="ECO:0007669"/>
    <property type="project" value="TreeGrafter"/>
</dbReference>
<evidence type="ECO:0000256" key="10">
    <source>
        <dbReference type="ARBA" id="ARBA00023034"/>
    </source>
</evidence>
<dbReference type="CDD" id="cd01479">
    <property type="entry name" value="Sec24-like"/>
    <property type="match status" value="1"/>
</dbReference>
<dbReference type="Pfam" id="PF04811">
    <property type="entry name" value="Sec23_trunk"/>
    <property type="match status" value="1"/>
</dbReference>
<feature type="domain" description="Sec23/Sec24 trunk" evidence="15">
    <location>
        <begin position="267"/>
        <end position="501"/>
    </location>
</feature>
<dbReference type="InterPro" id="IPR029006">
    <property type="entry name" value="ADF-H/Gelsolin-like_dom_sf"/>
</dbReference>
<dbReference type="InterPro" id="IPR007123">
    <property type="entry name" value="Gelsolin-like_dom"/>
</dbReference>
<dbReference type="PANTHER" id="PTHR13803">
    <property type="entry name" value="SEC24-RELATED PROTEIN"/>
    <property type="match status" value="1"/>
</dbReference>
<dbReference type="GO" id="GO:0006886">
    <property type="term" value="P:intracellular protein transport"/>
    <property type="evidence" value="ECO:0007669"/>
    <property type="project" value="InterPro"/>
</dbReference>
<dbReference type="GO" id="GO:0070971">
    <property type="term" value="C:endoplasmic reticulum exit site"/>
    <property type="evidence" value="ECO:0007669"/>
    <property type="project" value="TreeGrafter"/>
</dbReference>
<evidence type="ECO:0000256" key="12">
    <source>
        <dbReference type="SAM" id="MobiDB-lite"/>
    </source>
</evidence>
<evidence type="ECO:0000259" key="17">
    <source>
        <dbReference type="Pfam" id="PF08033"/>
    </source>
</evidence>
<dbReference type="SUPFAM" id="SSF82919">
    <property type="entry name" value="Zn-finger domain of Sec23/24"/>
    <property type="match status" value="1"/>
</dbReference>
<dbReference type="EMBL" id="JAFCMP010000501">
    <property type="protein sequence ID" value="KAG5179019.1"/>
    <property type="molecule type" value="Genomic_DNA"/>
</dbReference>
<evidence type="ECO:0000313" key="19">
    <source>
        <dbReference type="Proteomes" id="UP000664859"/>
    </source>
</evidence>
<evidence type="ECO:0000256" key="5">
    <source>
        <dbReference type="ARBA" id="ARBA00022448"/>
    </source>
</evidence>
<accession>A0A836CAX8</accession>
<comment type="subcellular location">
    <subcellularLocation>
        <location evidence="2">Cytoplasm</location>
    </subcellularLocation>
    <subcellularLocation>
        <location evidence="3">Endoplasmic reticulum membrane</location>
    </subcellularLocation>
    <subcellularLocation>
        <location evidence="1">Golgi apparatus membrane</location>
    </subcellularLocation>
</comment>
<evidence type="ECO:0000256" key="1">
    <source>
        <dbReference type="ARBA" id="ARBA00004394"/>
    </source>
</evidence>
<dbReference type="GO" id="GO:0005789">
    <property type="term" value="C:endoplasmic reticulum membrane"/>
    <property type="evidence" value="ECO:0007669"/>
    <property type="project" value="UniProtKB-SubCell"/>
</dbReference>
<dbReference type="GO" id="GO:0000139">
    <property type="term" value="C:Golgi membrane"/>
    <property type="evidence" value="ECO:0007669"/>
    <property type="project" value="UniProtKB-SubCell"/>
</dbReference>
<gene>
    <name evidence="18" type="ORF">JKP88DRAFT_264374</name>
</gene>
<dbReference type="Pfam" id="PF08033">
    <property type="entry name" value="Sec23_BS"/>
    <property type="match status" value="1"/>
</dbReference>
<dbReference type="SUPFAM" id="SSF53300">
    <property type="entry name" value="vWA-like"/>
    <property type="match status" value="1"/>
</dbReference>
<dbReference type="Pfam" id="PF04815">
    <property type="entry name" value="Sec23_helical"/>
    <property type="match status" value="1"/>
</dbReference>
<dbReference type="Gene3D" id="3.40.20.10">
    <property type="entry name" value="Severin"/>
    <property type="match status" value="1"/>
</dbReference>
<dbReference type="SUPFAM" id="SSF82754">
    <property type="entry name" value="C-terminal, gelsolin-like domain of Sec23/24"/>
    <property type="match status" value="1"/>
</dbReference>
<evidence type="ECO:0000256" key="2">
    <source>
        <dbReference type="ARBA" id="ARBA00004496"/>
    </source>
</evidence>
<evidence type="ECO:0000256" key="4">
    <source>
        <dbReference type="ARBA" id="ARBA00008334"/>
    </source>
</evidence>
<dbReference type="Gene3D" id="2.60.40.1670">
    <property type="entry name" value="beta-sandwich domain of Sec23/24"/>
    <property type="match status" value="1"/>
</dbReference>